<dbReference type="Proteomes" id="UP000800041">
    <property type="component" value="Unassembled WGS sequence"/>
</dbReference>
<gene>
    <name evidence="2" type="ORF">K402DRAFT_216319</name>
</gene>
<organism evidence="2 3">
    <name type="scientific">Aulographum hederae CBS 113979</name>
    <dbReference type="NCBI Taxonomy" id="1176131"/>
    <lineage>
        <taxon>Eukaryota</taxon>
        <taxon>Fungi</taxon>
        <taxon>Dikarya</taxon>
        <taxon>Ascomycota</taxon>
        <taxon>Pezizomycotina</taxon>
        <taxon>Dothideomycetes</taxon>
        <taxon>Pleosporomycetidae</taxon>
        <taxon>Aulographales</taxon>
        <taxon>Aulographaceae</taxon>
    </lineage>
</organism>
<accession>A0A6G1GM37</accession>
<feature type="compositionally biased region" description="Polar residues" evidence="1">
    <location>
        <begin position="86"/>
        <end position="96"/>
    </location>
</feature>
<protein>
    <submittedName>
        <fullName evidence="2">Uncharacterized protein</fullName>
    </submittedName>
</protein>
<feature type="compositionally biased region" description="Basic and acidic residues" evidence="1">
    <location>
        <begin position="71"/>
        <end position="85"/>
    </location>
</feature>
<evidence type="ECO:0000313" key="3">
    <source>
        <dbReference type="Proteomes" id="UP000800041"/>
    </source>
</evidence>
<feature type="compositionally biased region" description="Basic and acidic residues" evidence="1">
    <location>
        <begin position="508"/>
        <end position="521"/>
    </location>
</feature>
<feature type="region of interest" description="Disordered" evidence="1">
    <location>
        <begin position="496"/>
        <end position="541"/>
    </location>
</feature>
<evidence type="ECO:0000256" key="1">
    <source>
        <dbReference type="SAM" id="MobiDB-lite"/>
    </source>
</evidence>
<dbReference type="AlphaFoldDB" id="A0A6G1GM37"/>
<name>A0A6G1GM37_9PEZI</name>
<feature type="region of interest" description="Disordered" evidence="1">
    <location>
        <begin position="160"/>
        <end position="182"/>
    </location>
</feature>
<dbReference type="EMBL" id="ML977190">
    <property type="protein sequence ID" value="KAF1981991.1"/>
    <property type="molecule type" value="Genomic_DNA"/>
</dbReference>
<reference evidence="2" key="1">
    <citation type="journal article" date="2020" name="Stud. Mycol.">
        <title>101 Dothideomycetes genomes: a test case for predicting lifestyles and emergence of pathogens.</title>
        <authorList>
            <person name="Haridas S."/>
            <person name="Albert R."/>
            <person name="Binder M."/>
            <person name="Bloem J."/>
            <person name="Labutti K."/>
            <person name="Salamov A."/>
            <person name="Andreopoulos B."/>
            <person name="Baker S."/>
            <person name="Barry K."/>
            <person name="Bills G."/>
            <person name="Bluhm B."/>
            <person name="Cannon C."/>
            <person name="Castanera R."/>
            <person name="Culley D."/>
            <person name="Daum C."/>
            <person name="Ezra D."/>
            <person name="Gonzalez J."/>
            <person name="Henrissat B."/>
            <person name="Kuo A."/>
            <person name="Liang C."/>
            <person name="Lipzen A."/>
            <person name="Lutzoni F."/>
            <person name="Magnuson J."/>
            <person name="Mondo S."/>
            <person name="Nolan M."/>
            <person name="Ohm R."/>
            <person name="Pangilinan J."/>
            <person name="Park H.-J."/>
            <person name="Ramirez L."/>
            <person name="Alfaro M."/>
            <person name="Sun H."/>
            <person name="Tritt A."/>
            <person name="Yoshinaga Y."/>
            <person name="Zwiers L.-H."/>
            <person name="Turgeon B."/>
            <person name="Goodwin S."/>
            <person name="Spatafora J."/>
            <person name="Crous P."/>
            <person name="Grigoriev I."/>
        </authorList>
    </citation>
    <scope>NUCLEOTIDE SEQUENCE</scope>
    <source>
        <strain evidence="2">CBS 113979</strain>
    </source>
</reference>
<proteinExistence type="predicted"/>
<feature type="compositionally biased region" description="Polar residues" evidence="1">
    <location>
        <begin position="122"/>
        <end position="131"/>
    </location>
</feature>
<evidence type="ECO:0000313" key="2">
    <source>
        <dbReference type="EMBL" id="KAF1981991.1"/>
    </source>
</evidence>
<sequence>MAVSHPHSSTLDPAVNGDTSTTDGNSSYPRHKTGSIATRETAERRRVKRERRKENKYYPAPPPTGSIATLKRAEMRHAKREREYENQNYPAPSPVSGNNTISLTAFLLTPHHHANMPSILESTENPSTCPPNSGKPPTHLKHRHHRPLKVKPWGHMSRVALTPSLRPPNNKWPNPKKPHRNMTVLSRKWPNNRFEILQLLADMVERRYLSSSQNQNLNENVTENVYESPYATPEDIAKLRDLVMRKDTTWLTSILDPTRVRTKLSYIAEIEYYWDRPIEVCLPERLRLRNHHWARQWTPPAATCQPAALLAGFWWPSEVLRVLAEVARVTRGKVAEVMENVNSRVPLEDDCVGFETLHDSLDFFARRAVEKAAGRSYDRMKDLDEHRNSPIPECFPHQATQLLVRRNTAVEGTTTALAPRPDTVWTFEMPADLDPGRMGSGNNDAAPRRALAPNGGWFFDPPVLGQAAADTGFAEPMNPNLTQPRNGWRLNTQAHGEPVVEGEELDVKEEQDGKQEEKQEQEPGVWSMQSLERNLPTMANP</sequence>
<feature type="compositionally biased region" description="Polar residues" evidence="1">
    <location>
        <begin position="527"/>
        <end position="541"/>
    </location>
</feature>
<feature type="compositionally biased region" description="Polar residues" evidence="1">
    <location>
        <begin position="1"/>
        <end position="28"/>
    </location>
</feature>
<feature type="region of interest" description="Disordered" evidence="1">
    <location>
        <begin position="122"/>
        <end position="145"/>
    </location>
</feature>
<keyword evidence="3" id="KW-1185">Reference proteome</keyword>
<feature type="region of interest" description="Disordered" evidence="1">
    <location>
        <begin position="1"/>
        <end position="96"/>
    </location>
</feature>